<sequence length="207" mass="22235">MVARWVQPVRNKTMTPVQKIVRAAAQAALVVAGLAASGAQAAPIFNPANGHYYDINTTLLNWADAKAAAEAMTYNGKRGHLVTITSQAEQSFLEQNLSNLAFGSGSQFGFWLGASKSSPNSNFEWVTGEAFSYTNWNPGEPNFDPTPSALHFFQFSQKGKWNDATASAWRWGSVIEYEGNAVPEPGSLALVGLALAGIGLAGRRRRA</sequence>
<dbReference type="InterPro" id="IPR016186">
    <property type="entry name" value="C-type_lectin-like/link_sf"/>
</dbReference>
<feature type="domain" description="C-type lectin" evidence="2">
    <location>
        <begin position="48"/>
        <end position="163"/>
    </location>
</feature>
<name>A0A437RCW4_9BURK</name>
<keyword evidence="1" id="KW-0732">Signal</keyword>
<dbReference type="Pfam" id="PF00059">
    <property type="entry name" value="Lectin_C"/>
    <property type="match status" value="1"/>
</dbReference>
<dbReference type="NCBIfam" id="TIGR02595">
    <property type="entry name" value="PEP_CTERM"/>
    <property type="match status" value="1"/>
</dbReference>
<protein>
    <submittedName>
        <fullName evidence="3">PEP-CTERM sorting domain-containing protein</fullName>
    </submittedName>
</protein>
<accession>A0A437RCW4</accession>
<dbReference type="InterPro" id="IPR013424">
    <property type="entry name" value="Ice-binding_C"/>
</dbReference>
<dbReference type="OrthoDB" id="500962at2"/>
<dbReference type="SUPFAM" id="SSF56436">
    <property type="entry name" value="C-type lectin-like"/>
    <property type="match status" value="1"/>
</dbReference>
<organism evidence="3 4">
    <name type="scientific">Rubrivivax rivuli</name>
    <dbReference type="NCBI Taxonomy" id="1862385"/>
    <lineage>
        <taxon>Bacteria</taxon>
        <taxon>Pseudomonadati</taxon>
        <taxon>Pseudomonadota</taxon>
        <taxon>Betaproteobacteria</taxon>
        <taxon>Burkholderiales</taxon>
        <taxon>Sphaerotilaceae</taxon>
        <taxon>Rubrivivax</taxon>
    </lineage>
</organism>
<reference evidence="3 4" key="1">
    <citation type="submission" date="2019-01" db="EMBL/GenBank/DDBJ databases">
        <authorList>
            <person name="Chen W.-M."/>
        </authorList>
    </citation>
    <scope>NUCLEOTIDE SEQUENCE [LARGE SCALE GENOMIC DNA]</scope>
    <source>
        <strain evidence="3 4">KYPY4</strain>
    </source>
</reference>
<dbReference type="InterPro" id="IPR001304">
    <property type="entry name" value="C-type_lectin-like"/>
</dbReference>
<dbReference type="RefSeq" id="WP_128230136.1">
    <property type="nucleotide sequence ID" value="NZ_SACR01000005.1"/>
</dbReference>
<dbReference type="AlphaFoldDB" id="A0A437RCW4"/>
<feature type="chain" id="PRO_5019574305" evidence="1">
    <location>
        <begin position="42"/>
        <end position="207"/>
    </location>
</feature>
<dbReference type="InterPro" id="IPR016187">
    <property type="entry name" value="CTDL_fold"/>
</dbReference>
<dbReference type="SMART" id="SM00034">
    <property type="entry name" value="CLECT"/>
    <property type="match status" value="1"/>
</dbReference>
<comment type="caution">
    <text evidence="3">The sequence shown here is derived from an EMBL/GenBank/DDBJ whole genome shotgun (WGS) entry which is preliminary data.</text>
</comment>
<proteinExistence type="predicted"/>
<evidence type="ECO:0000256" key="1">
    <source>
        <dbReference type="SAM" id="SignalP"/>
    </source>
</evidence>
<dbReference type="Proteomes" id="UP000285575">
    <property type="component" value="Unassembled WGS sequence"/>
</dbReference>
<evidence type="ECO:0000313" key="4">
    <source>
        <dbReference type="Proteomes" id="UP000285575"/>
    </source>
</evidence>
<keyword evidence="4" id="KW-1185">Reference proteome</keyword>
<dbReference type="EMBL" id="SACR01000005">
    <property type="protein sequence ID" value="RVU44591.1"/>
    <property type="molecule type" value="Genomic_DNA"/>
</dbReference>
<evidence type="ECO:0000259" key="2">
    <source>
        <dbReference type="PROSITE" id="PS50041"/>
    </source>
</evidence>
<dbReference type="InterPro" id="IPR050111">
    <property type="entry name" value="C-type_lectin/snaclec_domain"/>
</dbReference>
<feature type="signal peptide" evidence="1">
    <location>
        <begin position="1"/>
        <end position="41"/>
    </location>
</feature>
<dbReference type="PANTHER" id="PTHR22803">
    <property type="entry name" value="MANNOSE, PHOSPHOLIPASE, LECTIN RECEPTOR RELATED"/>
    <property type="match status" value="1"/>
</dbReference>
<dbReference type="Gene3D" id="3.10.100.10">
    <property type="entry name" value="Mannose-Binding Protein A, subunit A"/>
    <property type="match status" value="1"/>
</dbReference>
<gene>
    <name evidence="3" type="ORF">EOE66_18190</name>
</gene>
<evidence type="ECO:0000313" key="3">
    <source>
        <dbReference type="EMBL" id="RVU44591.1"/>
    </source>
</evidence>
<dbReference type="PROSITE" id="PS50041">
    <property type="entry name" value="C_TYPE_LECTIN_2"/>
    <property type="match status" value="1"/>
</dbReference>
<dbReference type="Pfam" id="PF07589">
    <property type="entry name" value="PEP-CTERM"/>
    <property type="match status" value="1"/>
</dbReference>